<sequence>MVPYKRTIGVERSDLPKSVPFQDKIISFKKTKFNPLLYECDLHKLKMIGDTIHVKLTRNNNLQKLLHEMIKNSCLCDLINTKPMSHINIKKQINYNEKDENGELILNDKILTILNELKILYYDDIHKQMGYPLQLWHICAILLYCGKSCNVQFSYDQIQFRHYKWPFLDTYLQEAIMILHSHERVEESEMELYCGLKNVRLENIEKEIKSGFFISHVSTSDDIHVAKMFRSNQGCILHFHPSMRRPKLIDSCDVSWISPFKHEREILFARSFINFVDDEKIHKERNAWNAKVENEDEYTQMILLTWAKYDHYIQQTMQISTMWNHKIDANLIYVALDYWYKRDISETFELLFEFEQWKSRDNNKQKYKERMNEFIKRRCCDHNINLLCTFLSEKYKKRTAVEYAAMYTINNGLPFVKRDTNLILRQKKN</sequence>
<dbReference type="AlphaFoldDB" id="X6LHH8"/>
<accession>X6LHH8</accession>
<gene>
    <name evidence="1" type="ORF">RFI_36853</name>
</gene>
<organism evidence="1 2">
    <name type="scientific">Reticulomyxa filosa</name>
    <dbReference type="NCBI Taxonomy" id="46433"/>
    <lineage>
        <taxon>Eukaryota</taxon>
        <taxon>Sar</taxon>
        <taxon>Rhizaria</taxon>
        <taxon>Retaria</taxon>
        <taxon>Foraminifera</taxon>
        <taxon>Monothalamids</taxon>
        <taxon>Reticulomyxidae</taxon>
        <taxon>Reticulomyxa</taxon>
    </lineage>
</organism>
<evidence type="ECO:0000313" key="1">
    <source>
        <dbReference type="EMBL" id="ETO00587.1"/>
    </source>
</evidence>
<proteinExistence type="predicted"/>
<keyword evidence="2" id="KW-1185">Reference proteome</keyword>
<protein>
    <submittedName>
        <fullName evidence="1">Uncharacterized protein</fullName>
    </submittedName>
</protein>
<comment type="caution">
    <text evidence="1">The sequence shown here is derived from an EMBL/GenBank/DDBJ whole genome shotgun (WGS) entry which is preliminary data.</text>
</comment>
<name>X6LHH8_RETFI</name>
<dbReference type="EMBL" id="ASPP01040620">
    <property type="protein sequence ID" value="ETO00587.1"/>
    <property type="molecule type" value="Genomic_DNA"/>
</dbReference>
<dbReference type="OrthoDB" id="9990006at2759"/>
<dbReference type="SUPFAM" id="SSF56399">
    <property type="entry name" value="ADP-ribosylation"/>
    <property type="match status" value="1"/>
</dbReference>
<evidence type="ECO:0000313" key="2">
    <source>
        <dbReference type="Proteomes" id="UP000023152"/>
    </source>
</evidence>
<reference evidence="1 2" key="1">
    <citation type="journal article" date="2013" name="Curr. Biol.">
        <title>The Genome of the Foraminiferan Reticulomyxa filosa.</title>
        <authorList>
            <person name="Glockner G."/>
            <person name="Hulsmann N."/>
            <person name="Schleicher M."/>
            <person name="Noegel A.A."/>
            <person name="Eichinger L."/>
            <person name="Gallinger C."/>
            <person name="Pawlowski J."/>
            <person name="Sierra R."/>
            <person name="Euteneuer U."/>
            <person name="Pillet L."/>
            <person name="Moustafa A."/>
            <person name="Platzer M."/>
            <person name="Groth M."/>
            <person name="Szafranski K."/>
            <person name="Schliwa M."/>
        </authorList>
    </citation>
    <scope>NUCLEOTIDE SEQUENCE [LARGE SCALE GENOMIC DNA]</scope>
</reference>
<dbReference type="Proteomes" id="UP000023152">
    <property type="component" value="Unassembled WGS sequence"/>
</dbReference>